<protein>
    <submittedName>
        <fullName evidence="3">FBD-associated F-box protein At3g49020-like</fullName>
    </submittedName>
</protein>
<dbReference type="InterPro" id="IPR001810">
    <property type="entry name" value="F-box_dom"/>
</dbReference>
<reference evidence="3" key="2">
    <citation type="submission" date="2025-08" db="UniProtKB">
        <authorList>
            <consortium name="RefSeq"/>
        </authorList>
    </citation>
    <scope>IDENTIFICATION</scope>
    <source>
        <tissue evidence="3">Leaf</tissue>
    </source>
</reference>
<name>A0ABM1QFK5_CAMSA</name>
<reference evidence="2" key="1">
    <citation type="journal article" date="2014" name="Nat. Commun.">
        <title>The emerging biofuel crop Camelina sativa retains a highly undifferentiated hexaploid genome structure.</title>
        <authorList>
            <person name="Kagale S."/>
            <person name="Koh C."/>
            <person name="Nixon J."/>
            <person name="Bollina V."/>
            <person name="Clarke W.E."/>
            <person name="Tuteja R."/>
            <person name="Spillane C."/>
            <person name="Robinson S.J."/>
            <person name="Links M.G."/>
            <person name="Clarke C."/>
            <person name="Higgins E.E."/>
            <person name="Huebert T."/>
            <person name="Sharpe A.G."/>
            <person name="Parkin I.A."/>
        </authorList>
    </citation>
    <scope>NUCLEOTIDE SEQUENCE [LARGE SCALE GENOMIC DNA]</scope>
    <source>
        <strain evidence="2">cv. DH55</strain>
    </source>
</reference>
<dbReference type="InterPro" id="IPR036047">
    <property type="entry name" value="F-box-like_dom_sf"/>
</dbReference>
<evidence type="ECO:0000259" key="1">
    <source>
        <dbReference type="SMART" id="SM00579"/>
    </source>
</evidence>
<dbReference type="RefSeq" id="XP_019085543.1">
    <property type="nucleotide sequence ID" value="XM_019229998.1"/>
</dbReference>
<gene>
    <name evidence="3" type="primary">LOC104715446</name>
</gene>
<accession>A0ABM1QFK5</accession>
<dbReference type="SMART" id="SM00579">
    <property type="entry name" value="FBD"/>
    <property type="match status" value="1"/>
</dbReference>
<dbReference type="InterPro" id="IPR032675">
    <property type="entry name" value="LRR_dom_sf"/>
</dbReference>
<dbReference type="GeneID" id="104715446"/>
<dbReference type="SUPFAM" id="SSF52047">
    <property type="entry name" value="RNI-like"/>
    <property type="match status" value="1"/>
</dbReference>
<dbReference type="Pfam" id="PF24758">
    <property type="entry name" value="LRR_At5g56370"/>
    <property type="match status" value="1"/>
</dbReference>
<evidence type="ECO:0000313" key="2">
    <source>
        <dbReference type="Proteomes" id="UP000694864"/>
    </source>
</evidence>
<dbReference type="InterPro" id="IPR055411">
    <property type="entry name" value="LRR_FXL15/At3g58940/PEG3-like"/>
</dbReference>
<dbReference type="Gene3D" id="3.80.10.10">
    <property type="entry name" value="Ribonuclease Inhibitor"/>
    <property type="match status" value="1"/>
</dbReference>
<dbReference type="InterPro" id="IPR050232">
    <property type="entry name" value="FBL13/AtMIF1-like"/>
</dbReference>
<organism evidence="2 3">
    <name type="scientific">Camelina sativa</name>
    <name type="common">False flax</name>
    <name type="synonym">Myagrum sativum</name>
    <dbReference type="NCBI Taxonomy" id="90675"/>
    <lineage>
        <taxon>Eukaryota</taxon>
        <taxon>Viridiplantae</taxon>
        <taxon>Streptophyta</taxon>
        <taxon>Embryophyta</taxon>
        <taxon>Tracheophyta</taxon>
        <taxon>Spermatophyta</taxon>
        <taxon>Magnoliopsida</taxon>
        <taxon>eudicotyledons</taxon>
        <taxon>Gunneridae</taxon>
        <taxon>Pentapetalae</taxon>
        <taxon>rosids</taxon>
        <taxon>malvids</taxon>
        <taxon>Brassicales</taxon>
        <taxon>Brassicaceae</taxon>
        <taxon>Camelineae</taxon>
        <taxon>Camelina</taxon>
    </lineage>
</organism>
<dbReference type="Pfam" id="PF00646">
    <property type="entry name" value="F-box"/>
    <property type="match status" value="1"/>
</dbReference>
<dbReference type="PANTHER" id="PTHR31900:SF34">
    <property type="entry name" value="EMB|CAB62440.1-RELATED"/>
    <property type="match status" value="1"/>
</dbReference>
<dbReference type="Proteomes" id="UP000694864">
    <property type="component" value="Chromosome 9"/>
</dbReference>
<dbReference type="InterPro" id="IPR053781">
    <property type="entry name" value="F-box_AtFBL13-like"/>
</dbReference>
<sequence>MGDGGYVINATALKYLDINGFHDLEFCLIEKAPELVEAKFCHVSKIVDENILETLTPAKRLSDLSPLHFIFLFFLYSKTGGEGLSNRDVVNEDRISELPEALLVDILSSLPTKTAIATSVLSKSWKSVWKLLPNLKFVSDYHNTFSEDVSRTLILHKAPVLESLHLMVGYECDALQMGLLVGTAFARHVRKLVLDLSFPWRGSLKFPGALCRCNNTLEILELTGSILLDLSSPVCFKSLRKMYLSHVSFKDKESISNLFCGCPCLEDLAVCRFSKADVGVFTIAVPSLQRLILVDKYYPKAAKGYVINAPSLNYLFINKFDGLGLCLIQKAPELVEAKIYSVYRIKNENILETLTPAKRLSLDLSPLHIKHPTGKIFYQLLSLELHTKEDEWWNLLSLMLDSSPKLQILKLIDPYHFHNKYSLIGLKWNRPKCVPECLLFHLETFVWTNYDWQREDEREVATYILKNARRLKKATLSTKPIKSKELEKLEKRGEMLNQLATEARASDSCHLVIEAETF</sequence>
<dbReference type="Pfam" id="PF08387">
    <property type="entry name" value="FBD"/>
    <property type="match status" value="1"/>
</dbReference>
<dbReference type="PANTHER" id="PTHR31900">
    <property type="entry name" value="F-BOX/RNI SUPERFAMILY PROTEIN-RELATED"/>
    <property type="match status" value="1"/>
</dbReference>
<dbReference type="SUPFAM" id="SSF81383">
    <property type="entry name" value="F-box domain"/>
    <property type="match status" value="1"/>
</dbReference>
<evidence type="ECO:0000313" key="3">
    <source>
        <dbReference type="RefSeq" id="XP_019085543.1"/>
    </source>
</evidence>
<keyword evidence="2" id="KW-1185">Reference proteome</keyword>
<dbReference type="InterPro" id="IPR006566">
    <property type="entry name" value="FBD"/>
</dbReference>
<feature type="domain" description="FBD" evidence="1">
    <location>
        <begin position="436"/>
        <end position="514"/>
    </location>
</feature>
<proteinExistence type="predicted"/>
<dbReference type="CDD" id="cd22160">
    <property type="entry name" value="F-box_AtFBL13-like"/>
    <property type="match status" value="1"/>
</dbReference>